<evidence type="ECO:0000313" key="2">
    <source>
        <dbReference type="Proteomes" id="UP000093740"/>
    </source>
</evidence>
<dbReference type="KEGG" id="fia:NA23_00850"/>
<dbReference type="InterPro" id="IPR004304">
    <property type="entry name" value="FmdA_AmdA"/>
</dbReference>
<dbReference type="GO" id="GO:0016811">
    <property type="term" value="F:hydrolase activity, acting on carbon-nitrogen (but not peptide) bonds, in linear amides"/>
    <property type="evidence" value="ECO:0007669"/>
    <property type="project" value="InterPro"/>
</dbReference>
<dbReference type="RefSeq" id="WP_033191452.1">
    <property type="nucleotide sequence ID" value="NZ_CP014334.2"/>
</dbReference>
<dbReference type="Gene3D" id="3.10.28.20">
    <property type="entry name" value="Acetamidase/Formamidase-like domains"/>
    <property type="match status" value="1"/>
</dbReference>
<dbReference type="PANTHER" id="PTHR31891:SF1">
    <property type="entry name" value="FORMAMIDASE C869.04-RELATED"/>
    <property type="match status" value="1"/>
</dbReference>
<proteinExistence type="predicted"/>
<evidence type="ECO:0000313" key="1">
    <source>
        <dbReference type="EMBL" id="AMW32026.1"/>
    </source>
</evidence>
<reference evidence="1 2" key="1">
    <citation type="journal article" date="2015" name="Stand. Genomic Sci.">
        <title>Genome sequence of a native-feather degrading extremely thermophilic Eubacterium, Fervidobacterium islandicum AW-1.</title>
        <authorList>
            <person name="Lee Y.J."/>
            <person name="Jeong H."/>
            <person name="Park G.S."/>
            <person name="Kwak Y."/>
            <person name="Lee S.J."/>
            <person name="Lee S.J."/>
            <person name="Park M.K."/>
            <person name="Kim J.Y."/>
            <person name="Kang H.K."/>
            <person name="Shin J.H."/>
            <person name="Lee D.W."/>
        </authorList>
    </citation>
    <scope>NUCLEOTIDE SEQUENCE [LARGE SCALE GENOMIC DNA]</scope>
    <source>
        <strain evidence="1 2">AW-1</strain>
    </source>
</reference>
<dbReference type="AlphaFoldDB" id="A0AAI8CK73"/>
<dbReference type="EMBL" id="CP014334">
    <property type="protein sequence ID" value="AMW32026.1"/>
    <property type="molecule type" value="Genomic_DNA"/>
</dbReference>
<name>A0AAI8CK73_FERIS</name>
<organism evidence="1 2">
    <name type="scientific">Fervidobacterium islandicum</name>
    <dbReference type="NCBI Taxonomy" id="2423"/>
    <lineage>
        <taxon>Bacteria</taxon>
        <taxon>Thermotogati</taxon>
        <taxon>Thermotogota</taxon>
        <taxon>Thermotogae</taxon>
        <taxon>Thermotogales</taxon>
        <taxon>Fervidobacteriaceae</taxon>
        <taxon>Fervidobacterium</taxon>
    </lineage>
</organism>
<dbReference type="PANTHER" id="PTHR31891">
    <property type="entry name" value="FORMAMIDASE C869.04-RELATED"/>
    <property type="match status" value="1"/>
</dbReference>
<accession>A0AAI8CK73</accession>
<dbReference type="SUPFAM" id="SSF141130">
    <property type="entry name" value="Acetamidase/Formamidase-like"/>
    <property type="match status" value="1"/>
</dbReference>
<dbReference type="Gene3D" id="2.60.120.580">
    <property type="entry name" value="Acetamidase/Formamidase-like domains"/>
    <property type="match status" value="1"/>
</dbReference>
<dbReference type="Pfam" id="PF03069">
    <property type="entry name" value="FmdA_AmdA"/>
    <property type="match status" value="2"/>
</dbReference>
<protein>
    <submittedName>
        <fullName evidence="1">Acetamidase/formamidase family protein</fullName>
    </submittedName>
</protein>
<dbReference type="Gene3D" id="2.40.10.120">
    <property type="match status" value="1"/>
</dbReference>
<gene>
    <name evidence="1" type="ORF">NA23_00850</name>
</gene>
<keyword evidence="2" id="KW-1185">Reference proteome</keyword>
<sequence length="307" mass="33133">MGNARHRISAEHRIYAFCSDVKPALFVESGDEVEFETLDCFSNQIRSCEDKLENLNWSEVNPATGPVFVNGSMPGDVLEIEIIDIEVAERGVMVTGKGLGPLGERFEEYFTKIVEIKDGKAIFNGLKLPIEPMIGVIGVAPKEGCVNCGTPGYHGGNLDTKYIKKGAKVLLPVSVEGALLALGDLHALMGDGEICGTGIEVPGKVVAKVRVRKGLKLKNPMVICEEGVFALASAQSLDEAVKCAVENMAEVITSYSEIPLEELVMLMSIVGDTQISQIVDPLVTARFRMPVNVLRQLGIDVFLDLLG</sequence>
<dbReference type="Proteomes" id="UP000093740">
    <property type="component" value="Chromosome"/>
</dbReference>